<dbReference type="RefSeq" id="WP_262433958.1">
    <property type="nucleotide sequence ID" value="NZ_JACRTF010000001.1"/>
</dbReference>
<dbReference type="Proteomes" id="UP000651085">
    <property type="component" value="Unassembled WGS sequence"/>
</dbReference>
<dbReference type="EMBL" id="JACRTF010000001">
    <property type="protein sequence ID" value="MBC8592786.1"/>
    <property type="molecule type" value="Genomic_DNA"/>
</dbReference>
<dbReference type="Pfam" id="PF07944">
    <property type="entry name" value="Beta-AFase-like_GH127_cat"/>
    <property type="match status" value="1"/>
</dbReference>
<reference evidence="5" key="1">
    <citation type="submission" date="2020-08" db="EMBL/GenBank/DDBJ databases">
        <title>Genome public.</title>
        <authorList>
            <person name="Liu C."/>
            <person name="Sun Q."/>
        </authorList>
    </citation>
    <scope>NUCLEOTIDE SEQUENCE</scope>
    <source>
        <strain evidence="5">N12</strain>
    </source>
</reference>
<name>A0A926IPI8_9BACT</name>
<organism evidence="5 6">
    <name type="scientific">Jilunia laotingensis</name>
    <dbReference type="NCBI Taxonomy" id="2763675"/>
    <lineage>
        <taxon>Bacteria</taxon>
        <taxon>Pseudomonadati</taxon>
        <taxon>Bacteroidota</taxon>
        <taxon>Bacteroidia</taxon>
        <taxon>Bacteroidales</taxon>
        <taxon>Bacteroidaceae</taxon>
        <taxon>Jilunia</taxon>
    </lineage>
</organism>
<feature type="signal peptide" evidence="1">
    <location>
        <begin position="1"/>
        <end position="21"/>
    </location>
</feature>
<feature type="chain" id="PRO_5038992493" evidence="1">
    <location>
        <begin position="22"/>
        <end position="1019"/>
    </location>
</feature>
<dbReference type="PANTHER" id="PTHR31151">
    <property type="entry name" value="PROLINE-TRNA LIGASE (DUF1680)"/>
    <property type="match status" value="1"/>
</dbReference>
<dbReference type="GO" id="GO:0016787">
    <property type="term" value="F:hydrolase activity"/>
    <property type="evidence" value="ECO:0007669"/>
    <property type="project" value="UniProtKB-KW"/>
</dbReference>
<evidence type="ECO:0000259" key="2">
    <source>
        <dbReference type="Pfam" id="PF07944"/>
    </source>
</evidence>
<dbReference type="Gene3D" id="2.60.120.260">
    <property type="entry name" value="Galactose-binding domain-like"/>
    <property type="match status" value="1"/>
</dbReference>
<dbReference type="InterPro" id="IPR026444">
    <property type="entry name" value="Secre_tail"/>
</dbReference>
<evidence type="ECO:0000256" key="1">
    <source>
        <dbReference type="SAM" id="SignalP"/>
    </source>
</evidence>
<dbReference type="InterPro" id="IPR008928">
    <property type="entry name" value="6-hairpin_glycosidase_sf"/>
</dbReference>
<dbReference type="SUPFAM" id="SSF48208">
    <property type="entry name" value="Six-hairpin glycosidases"/>
    <property type="match status" value="1"/>
</dbReference>
<dbReference type="InterPro" id="IPR008979">
    <property type="entry name" value="Galactose-bd-like_sf"/>
</dbReference>
<evidence type="ECO:0000313" key="5">
    <source>
        <dbReference type="EMBL" id="MBC8592786.1"/>
    </source>
</evidence>
<feature type="domain" description="Non-reducing end beta-L-arabinofuranosidase-like GH127 catalytic" evidence="2">
    <location>
        <begin position="45"/>
        <end position="440"/>
    </location>
</feature>
<dbReference type="SUPFAM" id="SSF49785">
    <property type="entry name" value="Galactose-binding domain-like"/>
    <property type="match status" value="1"/>
</dbReference>
<dbReference type="InterPro" id="IPR049046">
    <property type="entry name" value="Beta-AFase-like_GH127_middle"/>
</dbReference>
<sequence length="1019" mass="116932">MRKRTGFIIAMLLFAGYGVHAEETDDLYVVPRVVEKKWTNFNLSDVRLLDGSYFKKMQDQHLNYLLSLDPERLLNNVLRGGDIPTSAANYGGWQHDNGNGFSNYMAGCAMMYASTGDVRLLERIKWMIDQIAVCQEKENLDGFFYFGRSKGAASYNALMAATGNGVYPVNNGEDFYTNSAMAGMAFYQLHRIFYGIRDVYYYTGYEKAKTVFVKCMEWACKWTDLIPEDAQLQMALEAEHGGMTELFVDAYALTGNKRFIDNAERWVHSLNFRDQMAKGNDVLTSRHANVYDPKYMGLIRDYEFTGNEQNRDAALNTWDIVVNHHVLSMGGHGRWERYGEPGKFLDQLANTSTETCCTNNMLRFTKAMFSVFGDGKYLDFYEKALYNHILASKDPDNQSVGGGFCYYQSLMPGQCRKYMDDNSFYCCWETGLENHSKYGEAIYFHNDDDILVNLYIPSTLEYEDRGFSMRMEGDYPLENEIKLTILKNQDFNGTIRFRCPQWMDASRVNITVNGQTQKVNIESGKFINIRQAWKAGDVIVLSMPVELRYEPSEEPNVVSLFYGPLVIVPNLGAVASGDYVSNVWDQQGDTQIDKFPDFPNFTQSKEELSTWMKRKEGTLEFTAQGADQTYNFVPFYQANHMRTSVYQRFTGEKDKKWENNYVPDRIIFNVNETEHAYGGRTSLEKNYNRYYRHVDKGRSLSYTLKLSETSGTQHWIAIKHQGWETEEVGDYEVYIDDALIGSIGACEKLKQFTYPTNFFKIPLDLTKGKSEVRLKILQKDRAMNYYGIEIVTDKYLEEFYPETKYAYESSLPATRLEAEASQPHESNRTFDGLSSSGAYVSRLSTYLQFNNVFVKKGGTYHLSVCYRGSASLRYNVTVNDVVTEVKYPSTNGEWQTYTSEIELREGFNTIHLAPTTVRTPYDVDYIELQPAGSSALGTILSDWQRFSVYPNPCSDFAYFKTTADWVGVISIRDMQGKLLYSFNYPNQNKLEVNGLSNGVYMVSFDDGKDHNTTKLVVYK</sequence>
<dbReference type="NCBIfam" id="TIGR04183">
    <property type="entry name" value="Por_Secre_tail"/>
    <property type="match status" value="1"/>
</dbReference>
<dbReference type="InterPro" id="IPR012878">
    <property type="entry name" value="Beta-AFase-like_GH127_cat"/>
</dbReference>
<keyword evidence="1" id="KW-0732">Signal</keyword>
<evidence type="ECO:0000259" key="4">
    <source>
        <dbReference type="Pfam" id="PF20736"/>
    </source>
</evidence>
<dbReference type="Pfam" id="PF18962">
    <property type="entry name" value="Por_Secre_tail"/>
    <property type="match status" value="1"/>
</dbReference>
<proteinExistence type="predicted"/>
<feature type="domain" description="Non-reducing end beta-L-arabinofuranosidase-like GH127 middle" evidence="4">
    <location>
        <begin position="450"/>
        <end position="544"/>
    </location>
</feature>
<dbReference type="Pfam" id="PF20736">
    <property type="entry name" value="Glyco_hydro127M"/>
    <property type="match status" value="1"/>
</dbReference>
<accession>A0A926IPI8</accession>
<dbReference type="AlphaFoldDB" id="A0A926IPI8"/>
<protein>
    <submittedName>
        <fullName evidence="5">Glycoside hydrolase family 127 protein</fullName>
    </submittedName>
</protein>
<gene>
    <name evidence="5" type="ORF">H8744_05875</name>
</gene>
<keyword evidence="5" id="KW-0378">Hydrolase</keyword>
<feature type="domain" description="Secretion system C-terminal sorting" evidence="3">
    <location>
        <begin position="948"/>
        <end position="1017"/>
    </location>
</feature>
<evidence type="ECO:0000313" key="6">
    <source>
        <dbReference type="Proteomes" id="UP000651085"/>
    </source>
</evidence>
<keyword evidence="6" id="KW-1185">Reference proteome</keyword>
<comment type="caution">
    <text evidence="5">The sequence shown here is derived from an EMBL/GenBank/DDBJ whole genome shotgun (WGS) entry which is preliminary data.</text>
</comment>
<dbReference type="PANTHER" id="PTHR31151:SF0">
    <property type="entry name" value="PROLINE-TRNA LIGASE (DUF1680)"/>
    <property type="match status" value="1"/>
</dbReference>
<dbReference type="GO" id="GO:0005975">
    <property type="term" value="P:carbohydrate metabolic process"/>
    <property type="evidence" value="ECO:0007669"/>
    <property type="project" value="InterPro"/>
</dbReference>
<evidence type="ECO:0000259" key="3">
    <source>
        <dbReference type="Pfam" id="PF18962"/>
    </source>
</evidence>